<accession>A0A9N8JJG1</accession>
<feature type="region of interest" description="Disordered" evidence="1">
    <location>
        <begin position="455"/>
        <end position="506"/>
    </location>
</feature>
<reference evidence="2" key="1">
    <citation type="submission" date="2020-06" db="EMBL/GenBank/DDBJ databases">
        <authorList>
            <person name="Onetto C."/>
        </authorList>
    </citation>
    <scope>NUCLEOTIDE SEQUENCE</scope>
</reference>
<evidence type="ECO:0000313" key="2">
    <source>
        <dbReference type="EMBL" id="CAD0089025.1"/>
    </source>
</evidence>
<feature type="compositionally biased region" description="Basic and acidic residues" evidence="1">
    <location>
        <begin position="421"/>
        <end position="430"/>
    </location>
</feature>
<gene>
    <name evidence="2" type="ORF">AWRI4619_LOCUS5564</name>
</gene>
<evidence type="ECO:0000313" key="3">
    <source>
        <dbReference type="Proteomes" id="UP000716446"/>
    </source>
</evidence>
<proteinExistence type="predicted"/>
<keyword evidence="3" id="KW-1185">Reference proteome</keyword>
<feature type="region of interest" description="Disordered" evidence="1">
    <location>
        <begin position="1"/>
        <end position="33"/>
    </location>
</feature>
<name>A0A9N8JJG1_9PEZI</name>
<dbReference type="Proteomes" id="UP000716446">
    <property type="component" value="Unassembled WGS sequence"/>
</dbReference>
<feature type="compositionally biased region" description="Basic and acidic residues" evidence="1">
    <location>
        <begin position="472"/>
        <end position="498"/>
    </location>
</feature>
<dbReference type="EMBL" id="CAIJEN010000007">
    <property type="protein sequence ID" value="CAD0089025.1"/>
    <property type="molecule type" value="Genomic_DNA"/>
</dbReference>
<dbReference type="AlphaFoldDB" id="A0A9N8JJG1"/>
<evidence type="ECO:0000256" key="1">
    <source>
        <dbReference type="SAM" id="MobiDB-lite"/>
    </source>
</evidence>
<feature type="region of interest" description="Disordered" evidence="1">
    <location>
        <begin position="407"/>
        <end position="432"/>
    </location>
</feature>
<comment type="caution">
    <text evidence="2">The sequence shown here is derived from an EMBL/GenBank/DDBJ whole genome shotgun (WGS) entry which is preliminary data.</text>
</comment>
<organism evidence="2 3">
    <name type="scientific">Aureobasidium vineae</name>
    <dbReference type="NCBI Taxonomy" id="2773715"/>
    <lineage>
        <taxon>Eukaryota</taxon>
        <taxon>Fungi</taxon>
        <taxon>Dikarya</taxon>
        <taxon>Ascomycota</taxon>
        <taxon>Pezizomycotina</taxon>
        <taxon>Dothideomycetes</taxon>
        <taxon>Dothideomycetidae</taxon>
        <taxon>Dothideales</taxon>
        <taxon>Saccotheciaceae</taxon>
        <taxon>Aureobasidium</taxon>
    </lineage>
</organism>
<protein>
    <submittedName>
        <fullName evidence="2">Uncharacterized protein</fullName>
    </submittedName>
</protein>
<sequence length="506" mass="58965">MGKRAKLTRSKLNPKASTAASRKAPFPDPPKGTVLNPDVNTVFRDQHLSVYGHRLMSNRDLRVIGIAQLMMDWASDDTQPDGVREGFPLNSVVGINLVIDDFEAVSRRYTEDQEDAFTIFAHEWKWRPPVLQSFKPMEVGRWELEVFDILYNYCLRPLEYNSLTMNQFIAWLCSNGSVPKSFRTRVERECLSRGGLKYSEFLEIVKAYVDAQPEEIQRKKRLSEFFANNEPPRLRGIGLKEFDQYKRDVIKIAQSNRDILLLWDEQFVFWLSRGFYGFPRLAGLIGRRAFELAIRLDDTRPPSCKAANLLFGDLLIVMEDYINREHNRQTEDNLESTNEQSDDAIELEDMLSEILHNEREIHCQRAEIHKRQAENKGTAEDNRRLYLLDQKEVKCVKMLEELRQAQGRRKAKFEQAMPRKTKPEASRTEELAPQTIAVQDNAPKRAAQREIIAPQQQYTHVPSLRSTYASTSDEKPDEANHDPDYERQQRCRMAEIRRQRLTRRTG</sequence>
<feature type="compositionally biased region" description="Polar residues" evidence="1">
    <location>
        <begin position="455"/>
        <end position="471"/>
    </location>
</feature>